<gene>
    <name evidence="1" type="ORF">VZC37_13950</name>
</gene>
<proteinExistence type="predicted"/>
<evidence type="ECO:0008006" key="3">
    <source>
        <dbReference type="Google" id="ProtNLM"/>
    </source>
</evidence>
<evidence type="ECO:0000313" key="1">
    <source>
        <dbReference type="EMBL" id="MEE3851444.1"/>
    </source>
</evidence>
<reference evidence="1 2" key="1">
    <citation type="submission" date="2024-01" db="EMBL/GenBank/DDBJ databases">
        <title>Draft genome sequence of Gordonia sp. LSe1-13.</title>
        <authorList>
            <person name="Suphannarot A."/>
            <person name="Mingma R."/>
        </authorList>
    </citation>
    <scope>NUCLEOTIDE SEQUENCE [LARGE SCALE GENOMIC DNA]</scope>
    <source>
        <strain evidence="1 2">LSe1-13</strain>
    </source>
</reference>
<sequence>MAIYTPKISGSADEWAEIIAAIEAEGWALEHWSVWAHGNLMDADAYPVFRAR</sequence>
<dbReference type="Proteomes" id="UP001347146">
    <property type="component" value="Unassembled WGS sequence"/>
</dbReference>
<protein>
    <recommendedName>
        <fullName evidence="3">DUF4177 domain-containing protein</fullName>
    </recommendedName>
</protein>
<evidence type="ECO:0000313" key="2">
    <source>
        <dbReference type="Proteomes" id="UP001347146"/>
    </source>
</evidence>
<organism evidence="1 2">
    <name type="scientific">Gordonia sesuvii</name>
    <dbReference type="NCBI Taxonomy" id="3116777"/>
    <lineage>
        <taxon>Bacteria</taxon>
        <taxon>Bacillati</taxon>
        <taxon>Actinomycetota</taxon>
        <taxon>Actinomycetes</taxon>
        <taxon>Mycobacteriales</taxon>
        <taxon>Gordoniaceae</taxon>
        <taxon>Gordonia</taxon>
    </lineage>
</organism>
<keyword evidence="2" id="KW-1185">Reference proteome</keyword>
<comment type="caution">
    <text evidence="1">The sequence shown here is derived from an EMBL/GenBank/DDBJ whole genome shotgun (WGS) entry which is preliminary data.</text>
</comment>
<accession>A0ABU7MEA9</accession>
<dbReference type="RefSeq" id="WP_330433187.1">
    <property type="nucleotide sequence ID" value="NZ_JAZDUF010000004.1"/>
</dbReference>
<name>A0ABU7MEA9_9ACTN</name>
<dbReference type="EMBL" id="JAZDUF010000004">
    <property type="protein sequence ID" value="MEE3851444.1"/>
    <property type="molecule type" value="Genomic_DNA"/>
</dbReference>